<accession>A0A0E9PIK0</accession>
<proteinExistence type="predicted"/>
<dbReference type="EMBL" id="GBXM01104248">
    <property type="protein sequence ID" value="JAH04329.1"/>
    <property type="molecule type" value="Transcribed_RNA"/>
</dbReference>
<reference evidence="1" key="2">
    <citation type="journal article" date="2015" name="Fish Shellfish Immunol.">
        <title>Early steps in the European eel (Anguilla anguilla)-Vibrio vulnificus interaction in the gills: Role of the RtxA13 toxin.</title>
        <authorList>
            <person name="Callol A."/>
            <person name="Pajuelo D."/>
            <person name="Ebbesson L."/>
            <person name="Teles M."/>
            <person name="MacKenzie S."/>
            <person name="Amaro C."/>
        </authorList>
    </citation>
    <scope>NUCLEOTIDE SEQUENCE</scope>
</reference>
<sequence length="44" mass="4806">MASHPCLSFGFISDYDSVPSLSLKKCPGVYASYLMTLCVFCILP</sequence>
<name>A0A0E9PIK0_ANGAN</name>
<protein>
    <submittedName>
        <fullName evidence="1">Uncharacterized protein</fullName>
    </submittedName>
</protein>
<reference evidence="1" key="1">
    <citation type="submission" date="2014-11" db="EMBL/GenBank/DDBJ databases">
        <authorList>
            <person name="Amaro Gonzalez C."/>
        </authorList>
    </citation>
    <scope>NUCLEOTIDE SEQUENCE</scope>
</reference>
<organism evidence="1">
    <name type="scientific">Anguilla anguilla</name>
    <name type="common">European freshwater eel</name>
    <name type="synonym">Muraena anguilla</name>
    <dbReference type="NCBI Taxonomy" id="7936"/>
    <lineage>
        <taxon>Eukaryota</taxon>
        <taxon>Metazoa</taxon>
        <taxon>Chordata</taxon>
        <taxon>Craniata</taxon>
        <taxon>Vertebrata</taxon>
        <taxon>Euteleostomi</taxon>
        <taxon>Actinopterygii</taxon>
        <taxon>Neopterygii</taxon>
        <taxon>Teleostei</taxon>
        <taxon>Anguilliformes</taxon>
        <taxon>Anguillidae</taxon>
        <taxon>Anguilla</taxon>
    </lineage>
</organism>
<evidence type="ECO:0000313" key="1">
    <source>
        <dbReference type="EMBL" id="JAH04329.1"/>
    </source>
</evidence>
<dbReference type="AlphaFoldDB" id="A0A0E9PIK0"/>